<dbReference type="InParanoid" id="L9JIV2"/>
<proteinExistence type="predicted"/>
<feature type="compositionally biased region" description="Polar residues" evidence="1">
    <location>
        <begin position="287"/>
        <end position="303"/>
    </location>
</feature>
<dbReference type="AlphaFoldDB" id="L9JIV2"/>
<dbReference type="EMBL" id="KB320981">
    <property type="protein sequence ID" value="ELW50430.1"/>
    <property type="molecule type" value="Genomic_DNA"/>
</dbReference>
<reference evidence="3" key="2">
    <citation type="journal article" date="2013" name="Nat. Commun.">
        <title>Genome of the Chinese tree shrew.</title>
        <authorList>
            <person name="Fan Y."/>
            <person name="Huang Z.Y."/>
            <person name="Cao C.C."/>
            <person name="Chen C.S."/>
            <person name="Chen Y.X."/>
            <person name="Fan D.D."/>
            <person name="He J."/>
            <person name="Hou H.L."/>
            <person name="Hu L."/>
            <person name="Hu X.T."/>
            <person name="Jiang X.T."/>
            <person name="Lai R."/>
            <person name="Lang Y.S."/>
            <person name="Liang B."/>
            <person name="Liao S.G."/>
            <person name="Mu D."/>
            <person name="Ma Y.Y."/>
            <person name="Niu Y.Y."/>
            <person name="Sun X.Q."/>
            <person name="Xia J.Q."/>
            <person name="Xiao J."/>
            <person name="Xiong Z.Q."/>
            <person name="Xu L."/>
            <person name="Yang L."/>
            <person name="Zhang Y."/>
            <person name="Zhao W."/>
            <person name="Zhao X.D."/>
            <person name="Zheng Y.T."/>
            <person name="Zhou J.M."/>
            <person name="Zhu Y.B."/>
            <person name="Zhang G.J."/>
            <person name="Wang J."/>
            <person name="Yao Y.G."/>
        </authorList>
    </citation>
    <scope>NUCLEOTIDE SEQUENCE [LARGE SCALE GENOMIC DNA]</scope>
</reference>
<evidence type="ECO:0000313" key="2">
    <source>
        <dbReference type="EMBL" id="ELW50430.1"/>
    </source>
</evidence>
<keyword evidence="3" id="KW-1185">Reference proteome</keyword>
<dbReference type="Proteomes" id="UP000011518">
    <property type="component" value="Unassembled WGS sequence"/>
</dbReference>
<evidence type="ECO:0000313" key="3">
    <source>
        <dbReference type="Proteomes" id="UP000011518"/>
    </source>
</evidence>
<name>L9JIV2_TUPCH</name>
<sequence>MRSTYANMPPEYNPRPTGCSRGCSVTCNHQNERRFPEEKGKKTKSSVENEGERRGKFQALLRLHRLDEHCPDVVRSSTAKDNATPGEFRQSNWNHLLNDCQPHWTCSGLQPGFATSEEARSLDRDAQADMESKRSSVFCDLNSKHIAKFKTQPVDAGSNSREITSQLISLDFRPLHNRYPKLTAHSHPAVSAEHVQGPHGRSARHVAHGPSTTHTEPLQVAAYTLPHLGHGPRFAALCDRRRPPGHSRCTPPHSALCSPVSPCLPTLSHREVRPGRSKPRCFVPRHTPSSQTSTGAQQTARVD</sequence>
<organism evidence="2 3">
    <name type="scientific">Tupaia chinensis</name>
    <name type="common">Chinese tree shrew</name>
    <name type="synonym">Tupaia belangeri chinensis</name>
    <dbReference type="NCBI Taxonomy" id="246437"/>
    <lineage>
        <taxon>Eukaryota</taxon>
        <taxon>Metazoa</taxon>
        <taxon>Chordata</taxon>
        <taxon>Craniata</taxon>
        <taxon>Vertebrata</taxon>
        <taxon>Euteleostomi</taxon>
        <taxon>Mammalia</taxon>
        <taxon>Eutheria</taxon>
        <taxon>Euarchontoglires</taxon>
        <taxon>Scandentia</taxon>
        <taxon>Tupaiidae</taxon>
        <taxon>Tupaia</taxon>
    </lineage>
</organism>
<gene>
    <name evidence="2" type="ORF">TREES_T100010944</name>
</gene>
<evidence type="ECO:0000256" key="1">
    <source>
        <dbReference type="SAM" id="MobiDB-lite"/>
    </source>
</evidence>
<protein>
    <submittedName>
        <fullName evidence="2">Uncharacterized protein</fullName>
    </submittedName>
</protein>
<feature type="region of interest" description="Disordered" evidence="1">
    <location>
        <begin position="266"/>
        <end position="303"/>
    </location>
</feature>
<reference evidence="3" key="1">
    <citation type="submission" date="2012-07" db="EMBL/GenBank/DDBJ databases">
        <title>Genome of the Chinese tree shrew, a rising model animal genetically related to primates.</title>
        <authorList>
            <person name="Zhang G."/>
            <person name="Fan Y."/>
            <person name="Yao Y."/>
            <person name="Huang Z."/>
        </authorList>
    </citation>
    <scope>NUCLEOTIDE SEQUENCE [LARGE SCALE GENOMIC DNA]</scope>
</reference>
<accession>L9JIV2</accession>